<organism evidence="4 5">
    <name type="scientific">Aquipseudomonas alcaligenes</name>
    <name type="common">Pseudomonas alcaligenes</name>
    <dbReference type="NCBI Taxonomy" id="43263"/>
    <lineage>
        <taxon>Bacteria</taxon>
        <taxon>Pseudomonadati</taxon>
        <taxon>Pseudomonadota</taxon>
        <taxon>Gammaproteobacteria</taxon>
        <taxon>Pseudomonadales</taxon>
        <taxon>Pseudomonadaceae</taxon>
        <taxon>Aquipseudomonas</taxon>
    </lineage>
</organism>
<dbReference type="Proteomes" id="UP001158730">
    <property type="component" value="Unassembled WGS sequence"/>
</dbReference>
<dbReference type="RefSeq" id="WP_076423578.1">
    <property type="nucleotide sequence ID" value="NZ_CALTXO010000011.1"/>
</dbReference>
<evidence type="ECO:0000313" key="5">
    <source>
        <dbReference type="Proteomes" id="UP000185841"/>
    </source>
</evidence>
<dbReference type="EMBL" id="FTMP01000001">
    <property type="protein sequence ID" value="SIP90637.1"/>
    <property type="molecule type" value="Genomic_DNA"/>
</dbReference>
<reference evidence="2" key="2">
    <citation type="submission" date="2022-09" db="EMBL/GenBank/DDBJ databases">
        <title>Intensive care unit water sources are persistently colonized with multi-drug resistant bacteria and are the site of extensive horizontal gene transfer of antibiotic resistance genes.</title>
        <authorList>
            <person name="Diorio-Toth L."/>
        </authorList>
    </citation>
    <scope>NUCLEOTIDE SEQUENCE</scope>
    <source>
        <strain evidence="3">GD03990</strain>
        <strain evidence="2">GD04146</strain>
    </source>
</reference>
<dbReference type="EMBL" id="JAODZF010000006">
    <property type="protein sequence ID" value="MDH0142776.1"/>
    <property type="molecule type" value="Genomic_DNA"/>
</dbReference>
<proteinExistence type="predicted"/>
<evidence type="ECO:0000313" key="3">
    <source>
        <dbReference type="EMBL" id="MDH1056856.1"/>
    </source>
</evidence>
<feature type="signal peptide" evidence="1">
    <location>
        <begin position="1"/>
        <end position="18"/>
    </location>
</feature>
<feature type="chain" id="PRO_5044061368" evidence="1">
    <location>
        <begin position="19"/>
        <end position="117"/>
    </location>
</feature>
<evidence type="ECO:0000313" key="4">
    <source>
        <dbReference type="EMBL" id="SIP90637.1"/>
    </source>
</evidence>
<accession>A0A1N6NF60</accession>
<keyword evidence="1" id="KW-0732">Signal</keyword>
<dbReference type="Proteomes" id="UP000185841">
    <property type="component" value="Unassembled WGS sequence"/>
</dbReference>
<evidence type="ECO:0000313" key="2">
    <source>
        <dbReference type="EMBL" id="MDH0142776.1"/>
    </source>
</evidence>
<dbReference type="AlphaFoldDB" id="A0A1N6NF60"/>
<evidence type="ECO:0000256" key="1">
    <source>
        <dbReference type="SAM" id="SignalP"/>
    </source>
</evidence>
<dbReference type="EMBL" id="JAOBYN010000020">
    <property type="protein sequence ID" value="MDH1056856.1"/>
    <property type="molecule type" value="Genomic_DNA"/>
</dbReference>
<dbReference type="Proteomes" id="UP001158058">
    <property type="component" value="Unassembled WGS sequence"/>
</dbReference>
<sequence>MRAMLALLLLSLAGQAWAEACVVHAEGKQVEVKLCQQNRSIPANLFRTGFCAPQLQGQKVEVSFAEQCPTGAFGECRNAKVQGTPYQQDIHYYGIATDARYLKPACEQQYKGVWMTR</sequence>
<name>A0A1N6NF60_AQUAC</name>
<protein>
    <submittedName>
        <fullName evidence="2">NADH:ubiquinone oxidoreductase</fullName>
    </submittedName>
</protein>
<gene>
    <name evidence="3" type="ORF">N5C05_19110</name>
    <name evidence="2" type="ORF">N7380_10630</name>
    <name evidence="4" type="ORF">SAMN05878282_101261</name>
</gene>
<reference evidence="4 5" key="1">
    <citation type="submission" date="2017-01" db="EMBL/GenBank/DDBJ databases">
        <authorList>
            <person name="Mah S.A."/>
            <person name="Swanson W.J."/>
            <person name="Moy G.W."/>
            <person name="Vacquier V.D."/>
        </authorList>
    </citation>
    <scope>NUCLEOTIDE SEQUENCE [LARGE SCALE GENOMIC DNA]</scope>
    <source>
        <strain evidence="4 5">RU36E</strain>
    </source>
</reference>